<evidence type="ECO:0000313" key="11">
    <source>
        <dbReference type="Proteomes" id="UP000636505"/>
    </source>
</evidence>
<evidence type="ECO:0000256" key="7">
    <source>
        <dbReference type="RuleBase" id="RU362042"/>
    </source>
</evidence>
<evidence type="ECO:0000256" key="3">
    <source>
        <dbReference type="ARBA" id="ARBA00009370"/>
    </source>
</evidence>
<evidence type="ECO:0000256" key="1">
    <source>
        <dbReference type="ARBA" id="ARBA00000677"/>
    </source>
</evidence>
<evidence type="ECO:0000256" key="8">
    <source>
        <dbReference type="SAM" id="MobiDB-lite"/>
    </source>
</evidence>
<dbReference type="PANTHER" id="PTHR43390">
    <property type="entry name" value="SIGNAL PEPTIDASE I"/>
    <property type="match status" value="1"/>
</dbReference>
<feature type="compositionally biased region" description="Low complexity" evidence="8">
    <location>
        <begin position="215"/>
        <end position="233"/>
    </location>
</feature>
<sequence>MTVQDSAEPKPAAETKPALPEKKPWQRLIGENVRLVAIALFIAIVVRLFVAEPRFIPSDSMRPTLAIGDRLLVEKVSYRLHPPQPGEIIVFQPPPLLQKYGYPASQAFIKRVIAGAGQTVRVSQGQVFVDGEPRAETYLREPPRYEMPAVSVPAGNLFVMGDNRNDSNDSHVWGYLPEENVIGRAAFRFWPPDKFGPVPQPPVLQIKTADSAAALPSAGAAAGAAAVGRPSSGNVPAAAGEP</sequence>
<feature type="domain" description="Peptidase S26" evidence="9">
    <location>
        <begin position="31"/>
        <end position="190"/>
    </location>
</feature>
<keyword evidence="7" id="KW-0472">Membrane</keyword>
<dbReference type="PANTHER" id="PTHR43390:SF1">
    <property type="entry name" value="CHLOROPLAST PROCESSING PEPTIDASE"/>
    <property type="match status" value="1"/>
</dbReference>
<dbReference type="PROSITE" id="PS00761">
    <property type="entry name" value="SPASE_I_3"/>
    <property type="match status" value="1"/>
</dbReference>
<comment type="subcellular location">
    <subcellularLocation>
        <location evidence="2">Cell membrane</location>
        <topology evidence="2">Single-pass type II membrane protein</topology>
    </subcellularLocation>
    <subcellularLocation>
        <location evidence="7">Membrane</location>
        <topology evidence="7">Single-pass type II membrane protein</topology>
    </subcellularLocation>
</comment>
<dbReference type="InterPro" id="IPR000223">
    <property type="entry name" value="Pept_S26A_signal_pept_1"/>
</dbReference>
<feature type="transmembrane region" description="Helical" evidence="7">
    <location>
        <begin position="32"/>
        <end position="50"/>
    </location>
</feature>
<dbReference type="Proteomes" id="UP000636505">
    <property type="component" value="Unassembled WGS sequence"/>
</dbReference>
<dbReference type="CDD" id="cd06530">
    <property type="entry name" value="S26_SPase_I"/>
    <property type="match status" value="1"/>
</dbReference>
<keyword evidence="7" id="KW-0812">Transmembrane</keyword>
<organism evidence="10 11">
    <name type="scientific">Vasconcelosia minhoensis LEGE 07310</name>
    <dbReference type="NCBI Taxonomy" id="915328"/>
    <lineage>
        <taxon>Bacteria</taxon>
        <taxon>Bacillati</taxon>
        <taxon>Cyanobacteriota</taxon>
        <taxon>Cyanophyceae</taxon>
        <taxon>Nodosilineales</taxon>
        <taxon>Cymatolegaceae</taxon>
        <taxon>Vasconcelosia</taxon>
        <taxon>Vasconcelosia minhoensis</taxon>
    </lineage>
</organism>
<proteinExistence type="inferred from homology"/>
<evidence type="ECO:0000313" key="10">
    <source>
        <dbReference type="EMBL" id="MBE9079973.1"/>
    </source>
</evidence>
<dbReference type="GO" id="GO:0009003">
    <property type="term" value="F:signal peptidase activity"/>
    <property type="evidence" value="ECO:0007669"/>
    <property type="project" value="UniProtKB-EC"/>
</dbReference>
<keyword evidence="7" id="KW-0645">Protease</keyword>
<comment type="catalytic activity">
    <reaction evidence="1 7">
        <text>Cleavage of hydrophobic, N-terminal signal or leader sequences from secreted and periplasmic proteins.</text>
        <dbReference type="EC" id="3.4.21.89"/>
    </reaction>
</comment>
<dbReference type="PRINTS" id="PR00727">
    <property type="entry name" value="LEADERPTASE"/>
</dbReference>
<evidence type="ECO:0000256" key="5">
    <source>
        <dbReference type="ARBA" id="ARBA00022801"/>
    </source>
</evidence>
<accession>A0A8J7DEQ8</accession>
<dbReference type="InterPro" id="IPR019758">
    <property type="entry name" value="Pept_S26A_signal_pept_1_CS"/>
</dbReference>
<dbReference type="SUPFAM" id="SSF51306">
    <property type="entry name" value="LexA/Signal peptidase"/>
    <property type="match status" value="1"/>
</dbReference>
<feature type="region of interest" description="Disordered" evidence="8">
    <location>
        <begin position="215"/>
        <end position="242"/>
    </location>
</feature>
<evidence type="ECO:0000256" key="2">
    <source>
        <dbReference type="ARBA" id="ARBA00004401"/>
    </source>
</evidence>
<feature type="active site" evidence="6">
    <location>
        <position position="110"/>
    </location>
</feature>
<evidence type="ECO:0000256" key="6">
    <source>
        <dbReference type="PIRSR" id="PIRSR600223-1"/>
    </source>
</evidence>
<keyword evidence="11" id="KW-1185">Reference proteome</keyword>
<dbReference type="AlphaFoldDB" id="A0A8J7DEQ8"/>
<reference evidence="10" key="1">
    <citation type="submission" date="2020-10" db="EMBL/GenBank/DDBJ databases">
        <authorList>
            <person name="Castelo-Branco R."/>
            <person name="Eusebio N."/>
            <person name="Adriana R."/>
            <person name="Vieira A."/>
            <person name="Brugerolle De Fraissinette N."/>
            <person name="Rezende De Castro R."/>
            <person name="Schneider M.P."/>
            <person name="Vasconcelos V."/>
            <person name="Leao P.N."/>
        </authorList>
    </citation>
    <scope>NUCLEOTIDE SEQUENCE</scope>
    <source>
        <strain evidence="10">LEGE 07310</strain>
    </source>
</reference>
<comment type="caution">
    <text evidence="10">The sequence shown here is derived from an EMBL/GenBank/DDBJ whole genome shotgun (WGS) entry which is preliminary data.</text>
</comment>
<dbReference type="EC" id="3.4.21.89" evidence="4 7"/>
<dbReference type="Pfam" id="PF10502">
    <property type="entry name" value="Peptidase_S26"/>
    <property type="match status" value="1"/>
</dbReference>
<keyword evidence="7" id="KW-1133">Transmembrane helix</keyword>
<dbReference type="InterPro" id="IPR036286">
    <property type="entry name" value="LexA/Signal_pep-like_sf"/>
</dbReference>
<comment type="similarity">
    <text evidence="3 7">Belongs to the peptidase S26 family.</text>
</comment>
<protein>
    <recommendedName>
        <fullName evidence="4 7">Signal peptidase I</fullName>
        <ecNumber evidence="4 7">3.4.21.89</ecNumber>
    </recommendedName>
</protein>
<gene>
    <name evidence="10" type="primary">lepB</name>
    <name evidence="10" type="ORF">IQ241_22230</name>
</gene>
<dbReference type="GO" id="GO:0004252">
    <property type="term" value="F:serine-type endopeptidase activity"/>
    <property type="evidence" value="ECO:0007669"/>
    <property type="project" value="InterPro"/>
</dbReference>
<dbReference type="InterPro" id="IPR019533">
    <property type="entry name" value="Peptidase_S26"/>
</dbReference>
<dbReference type="EMBL" id="JADEXG010000076">
    <property type="protein sequence ID" value="MBE9079973.1"/>
    <property type="molecule type" value="Genomic_DNA"/>
</dbReference>
<feature type="active site" evidence="6">
    <location>
        <position position="60"/>
    </location>
</feature>
<evidence type="ECO:0000259" key="9">
    <source>
        <dbReference type="Pfam" id="PF10502"/>
    </source>
</evidence>
<name>A0A8J7DEQ8_9CYAN</name>
<evidence type="ECO:0000256" key="4">
    <source>
        <dbReference type="ARBA" id="ARBA00013208"/>
    </source>
</evidence>
<keyword evidence="5 7" id="KW-0378">Hydrolase</keyword>
<dbReference type="NCBIfam" id="TIGR02227">
    <property type="entry name" value="sigpep_I_bact"/>
    <property type="match status" value="1"/>
</dbReference>
<dbReference type="GO" id="GO:0005886">
    <property type="term" value="C:plasma membrane"/>
    <property type="evidence" value="ECO:0007669"/>
    <property type="project" value="UniProtKB-SubCell"/>
</dbReference>
<dbReference type="GO" id="GO:0006465">
    <property type="term" value="P:signal peptide processing"/>
    <property type="evidence" value="ECO:0007669"/>
    <property type="project" value="InterPro"/>
</dbReference>
<dbReference type="Gene3D" id="2.10.109.10">
    <property type="entry name" value="Umud Fragment, subunit A"/>
    <property type="match status" value="1"/>
</dbReference>